<feature type="transmembrane region" description="Helical" evidence="1">
    <location>
        <begin position="25"/>
        <end position="47"/>
    </location>
</feature>
<proteinExistence type="predicted"/>
<evidence type="ECO:0000313" key="3">
    <source>
        <dbReference type="Proteomes" id="UP000231550"/>
    </source>
</evidence>
<keyword evidence="1" id="KW-0812">Transmembrane</keyword>
<comment type="caution">
    <text evidence="2">The sequence shown here is derived from an EMBL/GenBank/DDBJ whole genome shotgun (WGS) entry which is preliminary data.</text>
</comment>
<accession>A0A2H0KPI8</accession>
<evidence type="ECO:0008006" key="4">
    <source>
        <dbReference type="Google" id="ProtNLM"/>
    </source>
</evidence>
<dbReference type="AlphaFoldDB" id="A0A2H0KPI8"/>
<evidence type="ECO:0000256" key="1">
    <source>
        <dbReference type="SAM" id="Phobius"/>
    </source>
</evidence>
<evidence type="ECO:0000313" key="2">
    <source>
        <dbReference type="EMBL" id="PIQ74072.1"/>
    </source>
</evidence>
<dbReference type="Proteomes" id="UP000231550">
    <property type="component" value="Unassembled WGS sequence"/>
</dbReference>
<dbReference type="EMBL" id="PCVN01000109">
    <property type="protein sequence ID" value="PIQ74072.1"/>
    <property type="molecule type" value="Genomic_DNA"/>
</dbReference>
<name>A0A2H0KPI8_9BACT</name>
<protein>
    <recommendedName>
        <fullName evidence="4">DUF4145 domain-containing protein</fullName>
    </recommendedName>
</protein>
<organism evidence="2 3">
    <name type="scientific">Candidatus Portnoybacteria bacterium CG11_big_fil_rev_8_21_14_0_20_44_10</name>
    <dbReference type="NCBI Taxonomy" id="1974818"/>
    <lineage>
        <taxon>Bacteria</taxon>
        <taxon>Candidatus Portnoyibacteriota</taxon>
    </lineage>
</organism>
<keyword evidence="1" id="KW-1133">Transmembrane helix</keyword>
<sequence>MPFQELVQSFLPVFESLRQNFKPPLYVEIISALLSIFFIFLIINLTIRSNRFWRINLAGESVGAVSFPKLFDKKWQAILKRIKKGDDANLKLAVIEADNLFDSLLQQMSFEGKDMGGRLEKLNNAQLSCLEEVWLAHKVRNKIVHEPGYHLGHSEAETAVESFEKAFKEFGVL</sequence>
<gene>
    <name evidence="2" type="ORF">COV85_04090</name>
</gene>
<reference evidence="2 3" key="1">
    <citation type="submission" date="2017-09" db="EMBL/GenBank/DDBJ databases">
        <title>Depth-based differentiation of microbial function through sediment-hosted aquifers and enrichment of novel symbionts in the deep terrestrial subsurface.</title>
        <authorList>
            <person name="Probst A.J."/>
            <person name="Ladd B."/>
            <person name="Jarett J.K."/>
            <person name="Geller-Mcgrath D.E."/>
            <person name="Sieber C.M."/>
            <person name="Emerson J.B."/>
            <person name="Anantharaman K."/>
            <person name="Thomas B.C."/>
            <person name="Malmstrom R."/>
            <person name="Stieglmeier M."/>
            <person name="Klingl A."/>
            <person name="Woyke T."/>
            <person name="Ryan C.M."/>
            <person name="Banfield J.F."/>
        </authorList>
    </citation>
    <scope>NUCLEOTIDE SEQUENCE [LARGE SCALE GENOMIC DNA]</scope>
    <source>
        <strain evidence="2">CG11_big_fil_rev_8_21_14_0_20_44_10</strain>
    </source>
</reference>
<keyword evidence="1" id="KW-0472">Membrane</keyword>